<dbReference type="Pfam" id="PF15595">
    <property type="entry name" value="Imm51"/>
    <property type="match status" value="1"/>
</dbReference>
<proteinExistence type="predicted"/>
<dbReference type="InterPro" id="IPR028956">
    <property type="entry name" value="Imm51"/>
</dbReference>
<gene>
    <name evidence="1" type="ORF">SCLAV_p0792</name>
</gene>
<organism evidence="1 2">
    <name type="scientific">Streptomyces clavuligerus</name>
    <dbReference type="NCBI Taxonomy" id="1901"/>
    <lineage>
        <taxon>Bacteria</taxon>
        <taxon>Bacillati</taxon>
        <taxon>Actinomycetota</taxon>
        <taxon>Actinomycetes</taxon>
        <taxon>Kitasatosporales</taxon>
        <taxon>Streptomycetaceae</taxon>
        <taxon>Streptomyces</taxon>
    </lineage>
</organism>
<dbReference type="AlphaFoldDB" id="D5SK36"/>
<geneLocation type="plasmid" evidence="1 2">
    <name>pSCL4</name>
</geneLocation>
<dbReference type="Proteomes" id="UP000002357">
    <property type="component" value="Plasmid pSCL4"/>
</dbReference>
<name>D5SK36_STRCL</name>
<evidence type="ECO:0000313" key="2">
    <source>
        <dbReference type="Proteomes" id="UP000002357"/>
    </source>
</evidence>
<reference evidence="1 2" key="1">
    <citation type="journal article" date="2010" name="Genome Biol. Evol.">
        <title>The sequence of a 1.8-mb bacterial linear plasmid reveals a rich evolutionary reservoir of secondary metabolic pathways.</title>
        <authorList>
            <person name="Medema M.H."/>
            <person name="Trefzer A."/>
            <person name="Kovalchuk A."/>
            <person name="van den Berg M."/>
            <person name="Mueller U."/>
            <person name="Heijne W."/>
            <person name="Wu L."/>
            <person name="Alam M.T."/>
            <person name="Ronning C.M."/>
            <person name="Nierman W.C."/>
            <person name="Bovenberg R.A.L."/>
            <person name="Breitling R."/>
            <person name="Takano E."/>
        </authorList>
    </citation>
    <scope>NUCLEOTIDE SEQUENCE [LARGE SCALE GENOMIC DNA]</scope>
    <source>
        <strain evidence="2">ATCC 27064 / DSM 738 / JCM 4710 / NBRC 13307 / NCIMB 12785 / NRRL 3585 / VKM Ac-602</strain>
        <plasmid evidence="1">pSCL4</plasmid>
    </source>
</reference>
<sequence length="180" mass="19482">MGAAPLGEVCAHACARGGNEGVEEAEERTSCGAQSVHALSLAVRNLGAGPIVRPVAYGRSMTEHEYGDLAPLRLFEYDHRPGHYCLMLTDDAMVPVEDVFAKRGYEGCGYGWAGVARVVVRKRMPEVEERLGFDPEAGMFVAYGEDADALRRLGAELRKALADRAVLAGLIEAGEPEWFD</sequence>
<protein>
    <submittedName>
        <fullName evidence="1">Uncharacterized protein</fullName>
    </submittedName>
</protein>
<dbReference type="eggNOG" id="ENOG5033DEK">
    <property type="taxonomic scope" value="Bacteria"/>
</dbReference>
<evidence type="ECO:0000313" key="1">
    <source>
        <dbReference type="EMBL" id="EFG04279.2"/>
    </source>
</evidence>
<keyword evidence="1" id="KW-0614">Plasmid</keyword>
<keyword evidence="2" id="KW-1185">Reference proteome</keyword>
<dbReference type="EMBL" id="CM000914">
    <property type="protein sequence ID" value="EFG04279.2"/>
    <property type="molecule type" value="Genomic_DNA"/>
</dbReference>
<accession>D5SK36</accession>